<feature type="region of interest" description="Disordered" evidence="1">
    <location>
        <begin position="196"/>
        <end position="303"/>
    </location>
</feature>
<feature type="compositionally biased region" description="Gly residues" evidence="1">
    <location>
        <begin position="255"/>
        <end position="279"/>
    </location>
</feature>
<protein>
    <submittedName>
        <fullName evidence="2">Uncharacterized protein</fullName>
    </submittedName>
</protein>
<reference evidence="2 4" key="1">
    <citation type="submission" date="2015-09" db="EMBL/GenBank/DDBJ databases">
        <authorList>
            <consortium name="Pathogen Informatics"/>
        </authorList>
    </citation>
    <scope>NUCLEOTIDE SEQUENCE [LARGE SCALE GENOMIC DNA]</scope>
    <source>
        <strain evidence="2 4">2789STDY5834902</strain>
    </source>
</reference>
<organism evidence="2 4">
    <name type="scientific">Collinsella aerofaciens</name>
    <dbReference type="NCBI Taxonomy" id="74426"/>
    <lineage>
        <taxon>Bacteria</taxon>
        <taxon>Bacillati</taxon>
        <taxon>Actinomycetota</taxon>
        <taxon>Coriobacteriia</taxon>
        <taxon>Coriobacteriales</taxon>
        <taxon>Coriobacteriaceae</taxon>
        <taxon>Collinsella</taxon>
    </lineage>
</organism>
<dbReference type="AlphaFoldDB" id="A0A174J269"/>
<feature type="compositionally biased region" description="Gly residues" evidence="1">
    <location>
        <begin position="293"/>
        <end position="303"/>
    </location>
</feature>
<gene>
    <name evidence="3" type="ORF">CKJAJONC_00675</name>
    <name evidence="2" type="ORF">ERS852514_00478</name>
</gene>
<evidence type="ECO:0000256" key="1">
    <source>
        <dbReference type="SAM" id="MobiDB-lite"/>
    </source>
</evidence>
<evidence type="ECO:0000313" key="4">
    <source>
        <dbReference type="Proteomes" id="UP000095454"/>
    </source>
</evidence>
<proteinExistence type="predicted"/>
<dbReference type="RefSeq" id="WP_035137032.1">
    <property type="nucleotide sequence ID" value="NZ_CABIXX010000005.1"/>
</dbReference>
<feature type="compositionally biased region" description="Basic and acidic residues" evidence="1">
    <location>
        <begin position="280"/>
        <end position="292"/>
    </location>
</feature>
<accession>A0A174J269</accession>
<dbReference type="Proteomes" id="UP000368032">
    <property type="component" value="Unassembled WGS sequence"/>
</dbReference>
<reference evidence="3 5" key="2">
    <citation type="submission" date="2019-10" db="EMBL/GenBank/DDBJ databases">
        <authorList>
            <person name="Wolf R A."/>
        </authorList>
    </citation>
    <scope>NUCLEOTIDE SEQUENCE [LARGE SCALE GENOMIC DNA]</scope>
    <source>
        <strain evidence="3">Collinsella_aerofaciens_DSM_13712</strain>
    </source>
</reference>
<dbReference type="Proteomes" id="UP000095454">
    <property type="component" value="Unassembled WGS sequence"/>
</dbReference>
<dbReference type="EMBL" id="CABWIF010000052">
    <property type="protein sequence ID" value="VWM02729.1"/>
    <property type="molecule type" value="Genomic_DNA"/>
</dbReference>
<sequence length="303" mass="32276">MSENEEIMNETENETMAAEVEAVETVETEAAEVEAADEVSAEEEAEVVEAAVDYDDEELMDKMQKAARLLRSRRFAISKEEEAKAERMANIERAIKLLDLKPKMEQKEMSDLLGMRLRELDGLMAEAEAADLVGRIDDAEGDMRKIVVFAAEDAAEGLVELANKKEKLLPELSYEEATELMAALDKVIAPLVAMGLDEDRGPRGGRDDRGGRGGDRGGRGGFGDRGGRGGDRGGRGGDRGGRGGFGDRGGDRGGRGGFGGNRGGYGDRGGNRGGFGGNRGNDRGGRGGDRGGRNGGGFRGNRF</sequence>
<evidence type="ECO:0000313" key="3">
    <source>
        <dbReference type="EMBL" id="VWM02729.1"/>
    </source>
</evidence>
<dbReference type="EMBL" id="CZAQ01000005">
    <property type="protein sequence ID" value="CUO91189.1"/>
    <property type="molecule type" value="Genomic_DNA"/>
</dbReference>
<evidence type="ECO:0000313" key="5">
    <source>
        <dbReference type="Proteomes" id="UP000368032"/>
    </source>
</evidence>
<evidence type="ECO:0000313" key="2">
    <source>
        <dbReference type="EMBL" id="CUO91189.1"/>
    </source>
</evidence>
<feature type="compositionally biased region" description="Basic and acidic residues" evidence="1">
    <location>
        <begin position="225"/>
        <end position="241"/>
    </location>
</feature>
<name>A0A174J269_9ACTN</name>
<feature type="compositionally biased region" description="Basic and acidic residues" evidence="1">
    <location>
        <begin position="197"/>
        <end position="218"/>
    </location>
</feature>